<protein>
    <submittedName>
        <fullName evidence="1">Uncharacterized protein</fullName>
    </submittedName>
</protein>
<dbReference type="EMBL" id="DF975253">
    <property type="protein sequence ID" value="GAU51580.1"/>
    <property type="molecule type" value="Genomic_DNA"/>
</dbReference>
<proteinExistence type="predicted"/>
<dbReference type="Proteomes" id="UP000242715">
    <property type="component" value="Unassembled WGS sequence"/>
</dbReference>
<name>A0A2Z6PJ76_TRISU</name>
<organism evidence="1 2">
    <name type="scientific">Trifolium subterraneum</name>
    <name type="common">Subterranean clover</name>
    <dbReference type="NCBI Taxonomy" id="3900"/>
    <lineage>
        <taxon>Eukaryota</taxon>
        <taxon>Viridiplantae</taxon>
        <taxon>Streptophyta</taxon>
        <taxon>Embryophyta</taxon>
        <taxon>Tracheophyta</taxon>
        <taxon>Spermatophyta</taxon>
        <taxon>Magnoliopsida</taxon>
        <taxon>eudicotyledons</taxon>
        <taxon>Gunneridae</taxon>
        <taxon>Pentapetalae</taxon>
        <taxon>rosids</taxon>
        <taxon>fabids</taxon>
        <taxon>Fabales</taxon>
        <taxon>Fabaceae</taxon>
        <taxon>Papilionoideae</taxon>
        <taxon>50 kb inversion clade</taxon>
        <taxon>NPAAA clade</taxon>
        <taxon>Hologalegina</taxon>
        <taxon>IRL clade</taxon>
        <taxon>Trifolieae</taxon>
        <taxon>Trifolium</taxon>
    </lineage>
</organism>
<gene>
    <name evidence="1" type="ORF">TSUD_188200</name>
</gene>
<dbReference type="AlphaFoldDB" id="A0A2Z6PJ76"/>
<evidence type="ECO:0000313" key="2">
    <source>
        <dbReference type="Proteomes" id="UP000242715"/>
    </source>
</evidence>
<evidence type="ECO:0000313" key="1">
    <source>
        <dbReference type="EMBL" id="GAU51580.1"/>
    </source>
</evidence>
<dbReference type="OrthoDB" id="686813at2759"/>
<sequence length="112" mass="12821">MDETRIDKEYDVGDACFLSDFEFGDSNWFIGWLEPLGYDFESNDNDDEDDFGGDYVEEEGTKQKLRKRSLAVTTMADHSDDLDQLLDSALDDFQTLNLNSSLPRSLSFTLLQ</sequence>
<accession>A0A2Z6PJ76</accession>
<reference evidence="2" key="1">
    <citation type="journal article" date="2017" name="Front. Plant Sci.">
        <title>Climate Clever Clovers: New Paradigm to Reduce the Environmental Footprint of Ruminants by Breeding Low Methanogenic Forages Utilizing Haplotype Variation.</title>
        <authorList>
            <person name="Kaur P."/>
            <person name="Appels R."/>
            <person name="Bayer P.E."/>
            <person name="Keeble-Gagnere G."/>
            <person name="Wang J."/>
            <person name="Hirakawa H."/>
            <person name="Shirasawa K."/>
            <person name="Vercoe P."/>
            <person name="Stefanova K."/>
            <person name="Durmic Z."/>
            <person name="Nichols P."/>
            <person name="Revell C."/>
            <person name="Isobe S.N."/>
            <person name="Edwards D."/>
            <person name="Erskine W."/>
        </authorList>
    </citation>
    <scope>NUCLEOTIDE SEQUENCE [LARGE SCALE GENOMIC DNA]</scope>
    <source>
        <strain evidence="2">cv. Daliak</strain>
    </source>
</reference>
<keyword evidence="2" id="KW-1185">Reference proteome</keyword>